<comment type="caution">
    <text evidence="1">The sequence shown here is derived from an EMBL/GenBank/DDBJ whole genome shotgun (WGS) entry which is preliminary data.</text>
</comment>
<keyword evidence="2" id="KW-1185">Reference proteome</keyword>
<accession>A0A8J3YP63</accession>
<reference evidence="1" key="1">
    <citation type="submission" date="2021-01" db="EMBL/GenBank/DDBJ databases">
        <title>Whole genome shotgun sequence of Virgisporangium aliadipatigenens NBRC 105644.</title>
        <authorList>
            <person name="Komaki H."/>
            <person name="Tamura T."/>
        </authorList>
    </citation>
    <scope>NUCLEOTIDE SEQUENCE</scope>
    <source>
        <strain evidence="1">NBRC 105644</strain>
    </source>
</reference>
<sequence length="103" mass="11275">MLNNGPLGTDVGVLPSYAARELRCRAMRVMDVEDTATYPARLLEVYGPDGAPPLAIERSICAANDGGRWVFETSGPAYPFEDRSAYARRVADWARAVLVERAT</sequence>
<dbReference type="AlphaFoldDB" id="A0A8J3YP63"/>
<dbReference type="Proteomes" id="UP000619260">
    <property type="component" value="Unassembled WGS sequence"/>
</dbReference>
<proteinExistence type="predicted"/>
<organism evidence="1 2">
    <name type="scientific">Virgisporangium aliadipatigenens</name>
    <dbReference type="NCBI Taxonomy" id="741659"/>
    <lineage>
        <taxon>Bacteria</taxon>
        <taxon>Bacillati</taxon>
        <taxon>Actinomycetota</taxon>
        <taxon>Actinomycetes</taxon>
        <taxon>Micromonosporales</taxon>
        <taxon>Micromonosporaceae</taxon>
        <taxon>Virgisporangium</taxon>
    </lineage>
</organism>
<dbReference type="EMBL" id="BOPF01000014">
    <property type="protein sequence ID" value="GIJ47243.1"/>
    <property type="molecule type" value="Genomic_DNA"/>
</dbReference>
<evidence type="ECO:0000313" key="2">
    <source>
        <dbReference type="Proteomes" id="UP000619260"/>
    </source>
</evidence>
<evidence type="ECO:0000313" key="1">
    <source>
        <dbReference type="EMBL" id="GIJ47243.1"/>
    </source>
</evidence>
<protein>
    <submittedName>
        <fullName evidence="1">Uncharacterized protein</fullName>
    </submittedName>
</protein>
<gene>
    <name evidence="1" type="ORF">Val02_41290</name>
</gene>
<name>A0A8J3YP63_9ACTN</name>